<dbReference type="RefSeq" id="WP_054751862.1">
    <property type="nucleotide sequence ID" value="NZ_JBHUMZ010000021.1"/>
</dbReference>
<comment type="caution">
    <text evidence="1">The sequence shown here is derived from an EMBL/GenBank/DDBJ whole genome shotgun (WGS) entry which is preliminary data.</text>
</comment>
<organism evidence="1 2">
    <name type="scientific">Piscibacillus salipiscarius</name>
    <dbReference type="NCBI Taxonomy" id="299480"/>
    <lineage>
        <taxon>Bacteria</taxon>
        <taxon>Bacillati</taxon>
        <taxon>Bacillota</taxon>
        <taxon>Bacilli</taxon>
        <taxon>Bacillales</taxon>
        <taxon>Bacillaceae</taxon>
        <taxon>Piscibacillus</taxon>
    </lineage>
</organism>
<reference evidence="2" key="1">
    <citation type="journal article" date="2019" name="Int. J. Syst. Evol. Microbiol.">
        <title>The Global Catalogue of Microorganisms (GCM) 10K type strain sequencing project: providing services to taxonomists for standard genome sequencing and annotation.</title>
        <authorList>
            <consortium name="The Broad Institute Genomics Platform"/>
            <consortium name="The Broad Institute Genome Sequencing Center for Infectious Disease"/>
            <person name="Wu L."/>
            <person name="Ma J."/>
        </authorList>
    </citation>
    <scope>NUCLEOTIDE SEQUENCE [LARGE SCALE GENOMIC DNA]</scope>
    <source>
        <strain evidence="2">TISTR 1571</strain>
    </source>
</reference>
<evidence type="ECO:0000313" key="2">
    <source>
        <dbReference type="Proteomes" id="UP001597452"/>
    </source>
</evidence>
<dbReference type="EMBL" id="JBHUMZ010000021">
    <property type="protein sequence ID" value="MFD2639082.1"/>
    <property type="molecule type" value="Genomic_DNA"/>
</dbReference>
<protein>
    <submittedName>
        <fullName evidence="1">Uncharacterized protein</fullName>
    </submittedName>
</protein>
<evidence type="ECO:0000313" key="1">
    <source>
        <dbReference type="EMBL" id="MFD2639082.1"/>
    </source>
</evidence>
<keyword evidence="2" id="KW-1185">Reference proteome</keyword>
<dbReference type="Proteomes" id="UP001597452">
    <property type="component" value="Unassembled WGS sequence"/>
</dbReference>
<sequence>MDMLKSFKPQRKLVPNVDYVNVSHMVDTGSEFVPYYEYANITHTQLIRLDYEVLLAHLMQTGKPFKALYPIINEFSINNHLFRIHSHPVNTSTAFSAGLGIIKNKNRQLKCEYYLYDYFCEAWMSPSEQRYYATLKRELYMLLTFGVESNLVSELYQSDNFDRIAPLLSLDHDLGHKIEQALSK</sequence>
<proteinExistence type="predicted"/>
<name>A0ABW5QAY5_9BACI</name>
<gene>
    <name evidence="1" type="ORF">ACFSW4_09425</name>
</gene>
<accession>A0ABW5QAY5</accession>